<dbReference type="Gene3D" id="1.25.40.10">
    <property type="entry name" value="Tetratricopeptide repeat domain"/>
    <property type="match status" value="1"/>
</dbReference>
<dbReference type="KEGG" id="plen:EIM92_13750"/>
<sequence>MNTSERCESFMQAATVPLPKYEQRLLQIGLNLHRSHTSDEDICNTLRDLIEQDKLPNGKNLLVSILYQLGAYHSAAALITPELLHEEPMRLKYAEALIHIGCVEQATAFIERCLKNTTQVDDAKLSNKMNQLFDICQLQIQGGSLPKNIPFSRLAAFIGQAVKYGLNELAFKLASSGDHYLQCLFIDALYREGYNIAAKNHLSRLPDPLSLGAQRIFQQAAFISAEMLHDDANYAEASHIFNALIQQAPDMAQARFGAASCYLHETITNLYRRIELYHPAEEARLKIDKYLDKIQQTLLVVNKSNWHTIWSPAQQRNLQHSRAVHLN</sequence>
<dbReference type="OrthoDB" id="2652551at2"/>
<gene>
    <name evidence="1" type="ORF">EIM92_13750</name>
</gene>
<evidence type="ECO:0000313" key="1">
    <source>
        <dbReference type="EMBL" id="AZK47087.1"/>
    </source>
</evidence>
<evidence type="ECO:0000313" key="2">
    <source>
        <dbReference type="Proteomes" id="UP000273145"/>
    </source>
</evidence>
<proteinExistence type="predicted"/>
<dbReference type="EMBL" id="CP034248">
    <property type="protein sequence ID" value="AZK47087.1"/>
    <property type="molecule type" value="Genomic_DNA"/>
</dbReference>
<reference evidence="1 2" key="1">
    <citation type="submission" date="2018-11" db="EMBL/GenBank/DDBJ databases">
        <title>Genome sequencing of Paenibacillus lentus DSM25539(T).</title>
        <authorList>
            <person name="Kook J.-K."/>
            <person name="Park S.-N."/>
            <person name="Lim Y.K."/>
        </authorList>
    </citation>
    <scope>NUCLEOTIDE SEQUENCE [LARGE SCALE GENOMIC DNA]</scope>
    <source>
        <strain evidence="1 2">DSM 25539</strain>
    </source>
</reference>
<evidence type="ECO:0008006" key="3">
    <source>
        <dbReference type="Google" id="ProtNLM"/>
    </source>
</evidence>
<accession>A0A3Q8S568</accession>
<dbReference type="RefSeq" id="WP_125083125.1">
    <property type="nucleotide sequence ID" value="NZ_CP034248.1"/>
</dbReference>
<organism evidence="1 2">
    <name type="scientific">Paenibacillus lentus</name>
    <dbReference type="NCBI Taxonomy" id="1338368"/>
    <lineage>
        <taxon>Bacteria</taxon>
        <taxon>Bacillati</taxon>
        <taxon>Bacillota</taxon>
        <taxon>Bacilli</taxon>
        <taxon>Bacillales</taxon>
        <taxon>Paenibacillaceae</taxon>
        <taxon>Paenibacillus</taxon>
    </lineage>
</organism>
<dbReference type="InterPro" id="IPR011990">
    <property type="entry name" value="TPR-like_helical_dom_sf"/>
</dbReference>
<protein>
    <recommendedName>
        <fullName evidence="3">Tetratricopeptide repeat protein</fullName>
    </recommendedName>
</protein>
<name>A0A3Q8S568_9BACL</name>
<keyword evidence="2" id="KW-1185">Reference proteome</keyword>
<dbReference type="AlphaFoldDB" id="A0A3Q8S568"/>
<dbReference type="Proteomes" id="UP000273145">
    <property type="component" value="Chromosome"/>
</dbReference>